<dbReference type="KEGG" id="kol:Kole_1488"/>
<sequence length="400" mass="45065">MEKTLNLVHNEFKMVEPVIERKSLPDYDLSVFEVSIKNTSEYAEVFKRKSFDKYRKLKFPVWKRAKLDGFKLPEYPEMTELEINGPKIWKPFNLMGAEDYELLEKLEFQGSDEKFVLLSDTFSSSGVIVRTEPGKYYETPLEVKRYGKASIASSLFYVSRGSFLTLIINNSEEAEFVSEASRFYIEDNANLNILFLQNDSLRGYNFSNNFYILGENAKLRIYDVLLDGNVSAPYHLVKVIGKRTEVNILSAFFASGGMVIDALYTTRLVAPESTAKIKGIGAVAGGSKVVFRGTVDIKKGAKNSSGDEHSDVIILSKEAIVQAIPSLLVDENEVNASHAASVGTIDAEKMYYLMSRGLPEEEALKLIVMGSFNPVLEKIADEFGKDYARRVYDVIQERIE</sequence>
<dbReference type="OrthoDB" id="9803529at2"/>
<dbReference type="PANTHER" id="PTHR43575:SF1">
    <property type="entry name" value="PROTEIN ABCI7, CHLOROPLASTIC"/>
    <property type="match status" value="1"/>
</dbReference>
<dbReference type="PANTHER" id="PTHR43575">
    <property type="entry name" value="PROTEIN ABCI7, CHLOROPLASTIC"/>
    <property type="match status" value="1"/>
</dbReference>
<reference evidence="2 3" key="2">
    <citation type="journal article" date="2011" name="J. Bacteriol.">
        <title>Genome Sequence of Kosmotoga olearia Strain TBF 19.5.1, a Thermophilic Bacterium with a Wide Growth Temperature Range, Isolated from the Troll B Oil Platform in the North Sea.</title>
        <authorList>
            <person name="Swithers K.S."/>
            <person name="Dipippo J.L."/>
            <person name="Bruce D.C."/>
            <person name="Detter C."/>
            <person name="Tapia R."/>
            <person name="Han S."/>
            <person name="Goodwin L.A."/>
            <person name="Han J."/>
            <person name="Woyke T."/>
            <person name="Pitluck S."/>
            <person name="Pennacchio L."/>
            <person name="Nolan M."/>
            <person name="Mikhailova N."/>
            <person name="Land M.L."/>
            <person name="Nesbo C.L."/>
            <person name="Gogarten J.P."/>
            <person name="Noll K.M."/>
        </authorList>
    </citation>
    <scope>NUCLEOTIDE SEQUENCE [LARGE SCALE GENOMIC DNA]</scope>
    <source>
        <strain evidence="3">ATCC BAA-1733 / DSM 21960 / TBF 19.5.1</strain>
    </source>
</reference>
<dbReference type="SUPFAM" id="SSF101960">
    <property type="entry name" value="Stabilizer of iron transporter SufD"/>
    <property type="match status" value="1"/>
</dbReference>
<feature type="domain" description="SUF system FeS cluster assembly SufBD core" evidence="1">
    <location>
        <begin position="149"/>
        <end position="370"/>
    </location>
</feature>
<dbReference type="AlphaFoldDB" id="C5CED9"/>
<accession>C5CED9</accession>
<protein>
    <submittedName>
        <fullName evidence="2">SufBD protein</fullName>
    </submittedName>
</protein>
<evidence type="ECO:0000313" key="3">
    <source>
        <dbReference type="Proteomes" id="UP000002382"/>
    </source>
</evidence>
<dbReference type="RefSeq" id="WP_015868826.1">
    <property type="nucleotide sequence ID" value="NC_012785.1"/>
</dbReference>
<evidence type="ECO:0000259" key="1">
    <source>
        <dbReference type="Pfam" id="PF01458"/>
    </source>
</evidence>
<dbReference type="eggNOG" id="COG0719">
    <property type="taxonomic scope" value="Bacteria"/>
</dbReference>
<reference evidence="2 3" key="1">
    <citation type="submission" date="2009-06" db="EMBL/GenBank/DDBJ databases">
        <title>Complete sequence of Thermotogales bacterium TBF 19.5.1.</title>
        <authorList>
            <consortium name="US DOE Joint Genome Institute"/>
            <person name="Lucas S."/>
            <person name="Copeland A."/>
            <person name="Lapidus A."/>
            <person name="Glavina del Rio T."/>
            <person name="Tice H."/>
            <person name="Bruce D."/>
            <person name="Goodwin L."/>
            <person name="Pitluck S."/>
            <person name="Chertkov O."/>
            <person name="Brettin T."/>
            <person name="Detter J.C."/>
            <person name="Han C."/>
            <person name="Schmutz J."/>
            <person name="Larimer F."/>
            <person name="Land M."/>
            <person name="Hauser L."/>
            <person name="Kyrpides N."/>
            <person name="Ovchinnikova G."/>
            <person name="Noll K."/>
        </authorList>
    </citation>
    <scope>NUCLEOTIDE SEQUENCE [LARGE SCALE GENOMIC DNA]</scope>
    <source>
        <strain evidence="3">ATCC BAA-1733 / DSM 21960 / TBF 19.5.1</strain>
    </source>
</reference>
<name>C5CED9_KOSOT</name>
<dbReference type="EMBL" id="CP001634">
    <property type="protein sequence ID" value="ACR80179.1"/>
    <property type="molecule type" value="Genomic_DNA"/>
</dbReference>
<dbReference type="InterPro" id="IPR000825">
    <property type="entry name" value="SUF_FeS_clus_asmbl_SufBD_core"/>
</dbReference>
<evidence type="ECO:0000313" key="2">
    <source>
        <dbReference type="EMBL" id="ACR80179.1"/>
    </source>
</evidence>
<dbReference type="STRING" id="521045.Kole_1488"/>
<dbReference type="GO" id="GO:0016226">
    <property type="term" value="P:iron-sulfur cluster assembly"/>
    <property type="evidence" value="ECO:0007669"/>
    <property type="project" value="InterPro"/>
</dbReference>
<dbReference type="Proteomes" id="UP000002382">
    <property type="component" value="Chromosome"/>
</dbReference>
<organism evidence="2 3">
    <name type="scientific">Kosmotoga olearia (strain ATCC BAA-1733 / DSM 21960 / TBF 19.5.1)</name>
    <dbReference type="NCBI Taxonomy" id="521045"/>
    <lineage>
        <taxon>Bacteria</taxon>
        <taxon>Thermotogati</taxon>
        <taxon>Thermotogota</taxon>
        <taxon>Thermotogae</taxon>
        <taxon>Kosmotogales</taxon>
        <taxon>Kosmotogaceae</taxon>
        <taxon>Kosmotoga</taxon>
    </lineage>
</organism>
<proteinExistence type="predicted"/>
<keyword evidence="3" id="KW-1185">Reference proteome</keyword>
<gene>
    <name evidence="2" type="ordered locus">Kole_1488</name>
</gene>
<dbReference type="InterPro" id="IPR055346">
    <property type="entry name" value="Fe-S_cluster_assembly_SufBD"/>
</dbReference>
<dbReference type="InterPro" id="IPR037284">
    <property type="entry name" value="SUF_FeS_clus_asmbl_SufBD_sf"/>
</dbReference>
<dbReference type="Pfam" id="PF01458">
    <property type="entry name" value="SUFBD_core"/>
    <property type="match status" value="1"/>
</dbReference>
<dbReference type="HOGENOM" id="CLU_026231_2_0_0"/>